<dbReference type="EMBL" id="UYYF01000189">
    <property type="protein sequence ID" value="VDM96910.1"/>
    <property type="molecule type" value="Genomic_DNA"/>
</dbReference>
<evidence type="ECO:0000313" key="3">
    <source>
        <dbReference type="Proteomes" id="UP000276776"/>
    </source>
</evidence>
<evidence type="ECO:0000256" key="1">
    <source>
        <dbReference type="SAM" id="MobiDB-lite"/>
    </source>
</evidence>
<proteinExistence type="predicted"/>
<feature type="compositionally biased region" description="Polar residues" evidence="1">
    <location>
        <begin position="199"/>
        <end position="215"/>
    </location>
</feature>
<feature type="compositionally biased region" description="Polar residues" evidence="1">
    <location>
        <begin position="161"/>
        <end position="179"/>
    </location>
</feature>
<keyword evidence="3" id="KW-1185">Reference proteome</keyword>
<name>A0A0N5CMR5_THECL</name>
<feature type="compositionally biased region" description="Polar residues" evidence="1">
    <location>
        <begin position="106"/>
        <end position="122"/>
    </location>
</feature>
<reference evidence="2 3" key="2">
    <citation type="submission" date="2018-11" db="EMBL/GenBank/DDBJ databases">
        <authorList>
            <consortium name="Pathogen Informatics"/>
        </authorList>
    </citation>
    <scope>NUCLEOTIDE SEQUENCE [LARGE SCALE GENOMIC DNA]</scope>
</reference>
<dbReference type="Proteomes" id="UP000276776">
    <property type="component" value="Unassembled WGS sequence"/>
</dbReference>
<feature type="region of interest" description="Disordered" evidence="1">
    <location>
        <begin position="106"/>
        <end position="127"/>
    </location>
</feature>
<dbReference type="AlphaFoldDB" id="A0A0N5CMR5"/>
<sequence length="234" mass="26372">MSHESNCASEGVNNEMNDKTVFATSSLLEQQQESEMAQFTQPERCHDDLETGRSIYCNPNLRVDPNIIYAIDMDYFGSRTSTLFTSSPGVIDVPVVRNDYTLPVQNRNMSTQDIQSHSSPSPNRRRITRRRKIMKKLKHGVDKFGGAVSSVRHLQRKTQEHNLSNGRNTISQQKNTYENTRVEVATSKDRSSKGASHKGSLSTKKSSKNVSLKSTASKDAKHMQVRCIIYDTES</sequence>
<accession>A0A0N5CMR5</accession>
<feature type="region of interest" description="Disordered" evidence="1">
    <location>
        <begin position="159"/>
        <end position="219"/>
    </location>
</feature>
<evidence type="ECO:0000313" key="2">
    <source>
        <dbReference type="EMBL" id="VDM96910.1"/>
    </source>
</evidence>
<reference evidence="4" key="1">
    <citation type="submission" date="2017-02" db="UniProtKB">
        <authorList>
            <consortium name="WormBaseParasite"/>
        </authorList>
    </citation>
    <scope>IDENTIFICATION</scope>
</reference>
<dbReference type="WBParaSite" id="TCLT_0000145201-mRNA-1">
    <property type="protein sequence ID" value="TCLT_0000145201-mRNA-1"/>
    <property type="gene ID" value="TCLT_0000145201"/>
</dbReference>
<organism evidence="4">
    <name type="scientific">Thelazia callipaeda</name>
    <name type="common">Oriental eyeworm</name>
    <name type="synonym">Parasitic nematode</name>
    <dbReference type="NCBI Taxonomy" id="103827"/>
    <lineage>
        <taxon>Eukaryota</taxon>
        <taxon>Metazoa</taxon>
        <taxon>Ecdysozoa</taxon>
        <taxon>Nematoda</taxon>
        <taxon>Chromadorea</taxon>
        <taxon>Rhabditida</taxon>
        <taxon>Spirurina</taxon>
        <taxon>Spiruromorpha</taxon>
        <taxon>Thelazioidea</taxon>
        <taxon>Thelaziidae</taxon>
        <taxon>Thelazia</taxon>
    </lineage>
</organism>
<evidence type="ECO:0000313" key="4">
    <source>
        <dbReference type="WBParaSite" id="TCLT_0000145201-mRNA-1"/>
    </source>
</evidence>
<gene>
    <name evidence="2" type="ORF">TCLT_LOCUS1453</name>
</gene>
<protein>
    <submittedName>
        <fullName evidence="4">BZIP domain-containing protein</fullName>
    </submittedName>
</protein>